<organism evidence="1 2">
    <name type="scientific">Mycolicibacterium iranicum</name>
    <name type="common">Mycobacterium iranicum</name>
    <dbReference type="NCBI Taxonomy" id="912594"/>
    <lineage>
        <taxon>Bacteria</taxon>
        <taxon>Bacillati</taxon>
        <taxon>Actinomycetota</taxon>
        <taxon>Actinomycetes</taxon>
        <taxon>Mycobacteriales</taxon>
        <taxon>Mycobacteriaceae</taxon>
        <taxon>Mycolicibacterium</taxon>
    </lineage>
</organism>
<evidence type="ECO:0000313" key="1">
    <source>
        <dbReference type="EMBL" id="MBB2989602.1"/>
    </source>
</evidence>
<dbReference type="RefSeq" id="WP_183466888.1">
    <property type="nucleotide sequence ID" value="NZ_JACHVU010000002.1"/>
</dbReference>
<comment type="caution">
    <text evidence="1">The sequence shown here is derived from an EMBL/GenBank/DDBJ whole genome shotgun (WGS) entry which is preliminary data.</text>
</comment>
<reference evidence="1 2" key="1">
    <citation type="submission" date="2020-08" db="EMBL/GenBank/DDBJ databases">
        <title>The Agave Microbiome: Exploring the role of microbial communities in plant adaptations to desert environments.</title>
        <authorList>
            <person name="Partida-Martinez L.P."/>
        </authorList>
    </citation>
    <scope>NUCLEOTIDE SEQUENCE [LARGE SCALE GENOMIC DNA]</scope>
    <source>
        <strain evidence="1 2">AT2.18</strain>
    </source>
</reference>
<accession>A0A839Q8Q2</accession>
<dbReference type="Proteomes" id="UP000550501">
    <property type="component" value="Unassembled WGS sequence"/>
</dbReference>
<sequence length="65" mass="7356">MASIAGFRPWARWTLAGLIPKRRAAAAVAVEVDVPLPALRTRRSYAPPRDAFLETSAMRREMYRL</sequence>
<dbReference type="EMBL" id="JACHVU010000002">
    <property type="protein sequence ID" value="MBB2989602.1"/>
    <property type="molecule type" value="Genomic_DNA"/>
</dbReference>
<keyword evidence="2" id="KW-1185">Reference proteome</keyword>
<protein>
    <submittedName>
        <fullName evidence="1">Uncharacterized protein</fullName>
    </submittedName>
</protein>
<name>A0A839Q8Q2_MYCIR</name>
<dbReference type="AlphaFoldDB" id="A0A839Q8Q2"/>
<proteinExistence type="predicted"/>
<gene>
    <name evidence="1" type="ORF">FHR72_001065</name>
</gene>
<evidence type="ECO:0000313" key="2">
    <source>
        <dbReference type="Proteomes" id="UP000550501"/>
    </source>
</evidence>